<keyword evidence="1" id="KW-0472">Membrane</keyword>
<evidence type="ECO:0000313" key="3">
    <source>
        <dbReference type="Proteomes" id="UP000002300"/>
    </source>
</evidence>
<dbReference type="AlphaFoldDB" id="A7GNX4"/>
<feature type="transmembrane region" description="Helical" evidence="1">
    <location>
        <begin position="12"/>
        <end position="28"/>
    </location>
</feature>
<sequence length="347" mass="38329">MNNQQWQVAKKVAATYIGTVVGAGFATGREIVEFFTINGIYGTIGICISGFFFIWLGTKMMLLSSQIGAFSAQEFNKYLFGDVFGNVVNTLLLLVLFGVTSVMLSGAGAVFEEQLLLPRQLGIFITVIACLIIGSRGLQGVFEVNTLVVPIMMIFIIGLAITTLLHGATPIYNAVPAENWNIKWITSPITYVALNLSLAQSVLVPLASEVKERKAIIWGGILGGAGLCFILLCSHLAILSVEQFYQYNIPMAEVVRRFNATFHFFFVLIIFGEVFTTLVGNIFGMTKQMQSITGWKSNYIVYFILLISYSFSYIGYSELLHILYPIIGWVSIIILPIIACKQLQKTT</sequence>
<feature type="transmembrane region" description="Helical" evidence="1">
    <location>
        <begin position="34"/>
        <end position="57"/>
    </location>
</feature>
<feature type="transmembrane region" description="Helical" evidence="1">
    <location>
        <begin position="188"/>
        <end position="208"/>
    </location>
</feature>
<protein>
    <recommendedName>
        <fullName evidence="4">Membrane protein YkvI</fullName>
    </recommendedName>
</protein>
<dbReference type="PANTHER" id="PTHR37814">
    <property type="entry name" value="CONSERVED MEMBRANE PROTEIN"/>
    <property type="match status" value="1"/>
</dbReference>
<evidence type="ECO:0008006" key="4">
    <source>
        <dbReference type="Google" id="ProtNLM"/>
    </source>
</evidence>
<dbReference type="KEGG" id="bcy:Bcer98_1519"/>
<feature type="transmembrane region" description="Helical" evidence="1">
    <location>
        <begin position="147"/>
        <end position="168"/>
    </location>
</feature>
<dbReference type="GeneID" id="33896853"/>
<feature type="transmembrane region" description="Helical" evidence="1">
    <location>
        <begin position="258"/>
        <end position="279"/>
    </location>
</feature>
<dbReference type="RefSeq" id="WP_012094006.1">
    <property type="nucleotide sequence ID" value="NC_009674.1"/>
</dbReference>
<feature type="transmembrane region" description="Helical" evidence="1">
    <location>
        <begin position="78"/>
        <end position="104"/>
    </location>
</feature>
<organism evidence="2 3">
    <name type="scientific">Bacillus cytotoxicus (strain DSM 22905 / CIP 110041 / 391-98 / NVH 391-98)</name>
    <dbReference type="NCBI Taxonomy" id="315749"/>
    <lineage>
        <taxon>Bacteria</taxon>
        <taxon>Bacillati</taxon>
        <taxon>Bacillota</taxon>
        <taxon>Bacilli</taxon>
        <taxon>Bacillales</taxon>
        <taxon>Bacillaceae</taxon>
        <taxon>Bacillus</taxon>
        <taxon>Bacillus cereus group</taxon>
    </lineage>
</organism>
<name>A7GNX4_BACCN</name>
<dbReference type="EMBL" id="CP000764">
    <property type="protein sequence ID" value="ABS21832.1"/>
    <property type="molecule type" value="Genomic_DNA"/>
</dbReference>
<dbReference type="STRING" id="315749.Bcer98_1519"/>
<reference evidence="2 3" key="1">
    <citation type="journal article" date="2008" name="Chem. Biol. Interact.">
        <title>Extending the Bacillus cereus group genomics to putative food-borne pathogens of different toxicity.</title>
        <authorList>
            <person name="Lapidus A."/>
            <person name="Goltsman E."/>
            <person name="Auger S."/>
            <person name="Galleron N."/>
            <person name="Segurens B."/>
            <person name="Dossat C."/>
            <person name="Land M.L."/>
            <person name="Broussolle V."/>
            <person name="Brillard J."/>
            <person name="Guinebretiere M.H."/>
            <person name="Sanchis V."/>
            <person name="Nguen-The C."/>
            <person name="Lereclus D."/>
            <person name="Richardson P."/>
            <person name="Wincker P."/>
            <person name="Weissenbach J."/>
            <person name="Ehrlich S.D."/>
            <person name="Sorokin A."/>
        </authorList>
    </citation>
    <scope>NUCLEOTIDE SEQUENCE [LARGE SCALE GENOMIC DNA]</scope>
    <source>
        <strain evidence="3">DSM 22905 / CIP 110041 / 391-98 / NVH 391-98</strain>
    </source>
</reference>
<proteinExistence type="predicted"/>
<gene>
    <name evidence="2" type="ordered locus">Bcer98_1519</name>
</gene>
<keyword evidence="1" id="KW-1133">Transmembrane helix</keyword>
<evidence type="ECO:0000313" key="2">
    <source>
        <dbReference type="EMBL" id="ABS21832.1"/>
    </source>
</evidence>
<keyword evidence="3" id="KW-1185">Reference proteome</keyword>
<keyword evidence="1" id="KW-0812">Transmembrane</keyword>
<dbReference type="InterPro" id="IPR038728">
    <property type="entry name" value="YkvI-like"/>
</dbReference>
<accession>A7GNX4</accession>
<feature type="transmembrane region" description="Helical" evidence="1">
    <location>
        <begin position="299"/>
        <end position="316"/>
    </location>
</feature>
<dbReference type="PANTHER" id="PTHR37814:SF1">
    <property type="entry name" value="MEMBRANE PROTEIN"/>
    <property type="match status" value="1"/>
</dbReference>
<feature type="transmembrane region" description="Helical" evidence="1">
    <location>
        <begin position="322"/>
        <end position="340"/>
    </location>
</feature>
<feature type="transmembrane region" description="Helical" evidence="1">
    <location>
        <begin position="116"/>
        <end position="135"/>
    </location>
</feature>
<dbReference type="OrthoDB" id="4424890at2"/>
<dbReference type="Proteomes" id="UP000002300">
    <property type="component" value="Chromosome"/>
</dbReference>
<feature type="transmembrane region" description="Helical" evidence="1">
    <location>
        <begin position="215"/>
        <end position="238"/>
    </location>
</feature>
<dbReference type="eggNOG" id="COG3949">
    <property type="taxonomic scope" value="Bacteria"/>
</dbReference>
<dbReference type="HOGENOM" id="CLU_043930_0_0_9"/>
<evidence type="ECO:0000256" key="1">
    <source>
        <dbReference type="SAM" id="Phobius"/>
    </source>
</evidence>